<name>A0AAV1I2Z7_9CHLO</name>
<gene>
    <name evidence="1" type="ORF">CVIRNUC_004609</name>
</gene>
<protein>
    <submittedName>
        <fullName evidence="1">Uncharacterized protein</fullName>
    </submittedName>
</protein>
<evidence type="ECO:0000313" key="2">
    <source>
        <dbReference type="Proteomes" id="UP001314263"/>
    </source>
</evidence>
<accession>A0AAV1I2Z7</accession>
<sequence length="230" mass="26205">MESRHNLIRQSEGLSRDEYRHIFRLFRDADVNFTENHNGILINLQKVDDEVVERVSAQVQQFHRMRSENSLREAQLKEYEDEMQGTAVPASNPTIVTPPSNFFTEIRNAKNLNAMERSILKENHANSIAQSARPTVTQRRSMTRRYTGVQAKILRNCKNINRTNSSSMLASGRQAEDTLADAAGDAEVQVVDGVDGVEDDEEEDLEDEEEEDIRASDEDLDDVDEHVTEL</sequence>
<dbReference type="EMBL" id="CAUYUE010000005">
    <property type="protein sequence ID" value="CAK0778493.1"/>
    <property type="molecule type" value="Genomic_DNA"/>
</dbReference>
<keyword evidence="2" id="KW-1185">Reference proteome</keyword>
<dbReference type="Proteomes" id="UP001314263">
    <property type="component" value="Unassembled WGS sequence"/>
</dbReference>
<proteinExistence type="predicted"/>
<evidence type="ECO:0000313" key="1">
    <source>
        <dbReference type="EMBL" id="CAK0778493.1"/>
    </source>
</evidence>
<organism evidence="1 2">
    <name type="scientific">Coccomyxa viridis</name>
    <dbReference type="NCBI Taxonomy" id="1274662"/>
    <lineage>
        <taxon>Eukaryota</taxon>
        <taxon>Viridiplantae</taxon>
        <taxon>Chlorophyta</taxon>
        <taxon>core chlorophytes</taxon>
        <taxon>Trebouxiophyceae</taxon>
        <taxon>Trebouxiophyceae incertae sedis</taxon>
        <taxon>Coccomyxaceae</taxon>
        <taxon>Coccomyxa</taxon>
    </lineage>
</organism>
<dbReference type="AlphaFoldDB" id="A0AAV1I2Z7"/>
<reference evidence="1 2" key="1">
    <citation type="submission" date="2023-10" db="EMBL/GenBank/DDBJ databases">
        <authorList>
            <person name="Maclean D."/>
            <person name="Macfadyen A."/>
        </authorList>
    </citation>
    <scope>NUCLEOTIDE SEQUENCE [LARGE SCALE GENOMIC DNA]</scope>
</reference>
<comment type="caution">
    <text evidence="1">The sequence shown here is derived from an EMBL/GenBank/DDBJ whole genome shotgun (WGS) entry which is preliminary data.</text>
</comment>